<sequence>MFAFYRFLYLYKLTFCTLYGIQKYTELLFCFSSFSKAVLADYTGSFASFFFFSFFTASSSLASNTKEAI</sequence>
<protein>
    <submittedName>
        <fullName evidence="1">Uncharacterized protein</fullName>
    </submittedName>
</protein>
<evidence type="ECO:0000313" key="2">
    <source>
        <dbReference type="Proteomes" id="UP001163603"/>
    </source>
</evidence>
<organism evidence="1 2">
    <name type="scientific">Pistacia integerrima</name>
    <dbReference type="NCBI Taxonomy" id="434235"/>
    <lineage>
        <taxon>Eukaryota</taxon>
        <taxon>Viridiplantae</taxon>
        <taxon>Streptophyta</taxon>
        <taxon>Embryophyta</taxon>
        <taxon>Tracheophyta</taxon>
        <taxon>Spermatophyta</taxon>
        <taxon>Magnoliopsida</taxon>
        <taxon>eudicotyledons</taxon>
        <taxon>Gunneridae</taxon>
        <taxon>Pentapetalae</taxon>
        <taxon>rosids</taxon>
        <taxon>malvids</taxon>
        <taxon>Sapindales</taxon>
        <taxon>Anacardiaceae</taxon>
        <taxon>Pistacia</taxon>
    </lineage>
</organism>
<comment type="caution">
    <text evidence="1">The sequence shown here is derived from an EMBL/GenBank/DDBJ whole genome shotgun (WGS) entry which is preliminary data.</text>
</comment>
<name>A0ACC0YE96_9ROSI</name>
<evidence type="ECO:0000313" key="1">
    <source>
        <dbReference type="EMBL" id="KAJ0035435.1"/>
    </source>
</evidence>
<gene>
    <name evidence="1" type="ORF">Pint_24928</name>
</gene>
<dbReference type="Proteomes" id="UP001163603">
    <property type="component" value="Chromosome 7"/>
</dbReference>
<keyword evidence="2" id="KW-1185">Reference proteome</keyword>
<proteinExistence type="predicted"/>
<accession>A0ACC0YE96</accession>
<dbReference type="EMBL" id="CM047742">
    <property type="protein sequence ID" value="KAJ0035435.1"/>
    <property type="molecule type" value="Genomic_DNA"/>
</dbReference>
<reference evidence="2" key="1">
    <citation type="journal article" date="2023" name="G3 (Bethesda)">
        <title>Genome assembly and association tests identify interacting loci associated with vigor, precocity, and sex in interspecific pistachio rootstocks.</title>
        <authorList>
            <person name="Palmer W."/>
            <person name="Jacygrad E."/>
            <person name="Sagayaradj S."/>
            <person name="Cavanaugh K."/>
            <person name="Han R."/>
            <person name="Bertier L."/>
            <person name="Beede B."/>
            <person name="Kafkas S."/>
            <person name="Golino D."/>
            <person name="Preece J."/>
            <person name="Michelmore R."/>
        </authorList>
    </citation>
    <scope>NUCLEOTIDE SEQUENCE [LARGE SCALE GENOMIC DNA]</scope>
</reference>